<gene>
    <name evidence="2" type="ORF">SAMN05660206_101172</name>
</gene>
<dbReference type="AlphaFoldDB" id="A0A1I6NY54"/>
<organism evidence="2 3">
    <name type="scientific">Sphingobacterium wenxiniae</name>
    <dbReference type="NCBI Taxonomy" id="683125"/>
    <lineage>
        <taxon>Bacteria</taxon>
        <taxon>Pseudomonadati</taxon>
        <taxon>Bacteroidota</taxon>
        <taxon>Sphingobacteriia</taxon>
        <taxon>Sphingobacteriales</taxon>
        <taxon>Sphingobacteriaceae</taxon>
        <taxon>Sphingobacterium</taxon>
    </lineage>
</organism>
<name>A0A1I6NY54_9SPHI</name>
<dbReference type="PROSITE" id="PS51257">
    <property type="entry name" value="PROKAR_LIPOPROTEIN"/>
    <property type="match status" value="1"/>
</dbReference>
<keyword evidence="3" id="KW-1185">Reference proteome</keyword>
<evidence type="ECO:0000313" key="2">
    <source>
        <dbReference type="EMBL" id="SFS32883.1"/>
    </source>
</evidence>
<protein>
    <recommendedName>
        <fullName evidence="4">DUF4468 domain-containing protein</fullName>
    </recommendedName>
</protein>
<sequence length="177" mass="20287">MAIKKSNFIHMKMKKIIALLCVIMLFSSCATQMVTRSPAEVKMMTTKQFESDQDIVFKSVISLLQSESYIVDRADKETGLINASKRIENKNANMQRALWGSSKDANTSKAMFYVEEVNETVTEVKITLYEGAESSRSGYWGQVNKDTKEQMIYEPQVYQAWFQSLQAEIERRKALGR</sequence>
<dbReference type="EMBL" id="FOZZ01000001">
    <property type="protein sequence ID" value="SFS32883.1"/>
    <property type="molecule type" value="Genomic_DNA"/>
</dbReference>
<proteinExistence type="predicted"/>
<feature type="chain" id="PRO_5011791325" description="DUF4468 domain-containing protein" evidence="1">
    <location>
        <begin position="31"/>
        <end position="177"/>
    </location>
</feature>
<accession>A0A1I6NY54</accession>
<feature type="signal peptide" evidence="1">
    <location>
        <begin position="1"/>
        <end position="30"/>
    </location>
</feature>
<reference evidence="2 3" key="1">
    <citation type="submission" date="2016-10" db="EMBL/GenBank/DDBJ databases">
        <authorList>
            <person name="de Groot N.N."/>
        </authorList>
    </citation>
    <scope>NUCLEOTIDE SEQUENCE [LARGE SCALE GENOMIC DNA]</scope>
    <source>
        <strain evidence="2 3">DSM 22789</strain>
    </source>
</reference>
<evidence type="ECO:0000313" key="3">
    <source>
        <dbReference type="Proteomes" id="UP000198785"/>
    </source>
</evidence>
<keyword evidence="1" id="KW-0732">Signal</keyword>
<evidence type="ECO:0008006" key="4">
    <source>
        <dbReference type="Google" id="ProtNLM"/>
    </source>
</evidence>
<dbReference type="Proteomes" id="UP000198785">
    <property type="component" value="Unassembled WGS sequence"/>
</dbReference>
<evidence type="ECO:0000256" key="1">
    <source>
        <dbReference type="SAM" id="SignalP"/>
    </source>
</evidence>